<dbReference type="Pfam" id="PF00696">
    <property type="entry name" value="AA_kinase"/>
    <property type="match status" value="1"/>
</dbReference>
<dbReference type="CDD" id="cd04242">
    <property type="entry name" value="AAK_G5K_ProB"/>
    <property type="match status" value="1"/>
</dbReference>
<dbReference type="PANTHER" id="PTHR43654:SF3">
    <property type="entry name" value="GLUTAMATE 5-KINASE"/>
    <property type="match status" value="1"/>
</dbReference>
<dbReference type="NCBIfam" id="TIGR01027">
    <property type="entry name" value="proB"/>
    <property type="match status" value="1"/>
</dbReference>
<dbReference type="VEuPathDB" id="FungiDB:LCOR_10545.1"/>
<evidence type="ECO:0000256" key="2">
    <source>
        <dbReference type="ARBA" id="ARBA00022605"/>
    </source>
</evidence>
<dbReference type="InterPro" id="IPR036974">
    <property type="entry name" value="PUA_sf"/>
</dbReference>
<dbReference type="Gene3D" id="2.30.130.10">
    <property type="entry name" value="PUA domain"/>
    <property type="match status" value="1"/>
</dbReference>
<name>A0A068SBS2_9FUNG</name>
<comment type="caution">
    <text evidence="9">The sequence shown here is derived from an EMBL/GenBank/DDBJ whole genome shotgun (WGS) entry which is preliminary data.</text>
</comment>
<keyword evidence="4" id="KW-0808">Transferase</keyword>
<dbReference type="InterPro" id="IPR001048">
    <property type="entry name" value="Asp/Glu/Uridylate_kinase"/>
</dbReference>
<evidence type="ECO:0000313" key="9">
    <source>
        <dbReference type="EMBL" id="CDH59739.1"/>
    </source>
</evidence>
<evidence type="ECO:0000256" key="6">
    <source>
        <dbReference type="ARBA" id="ARBA00022777"/>
    </source>
</evidence>
<dbReference type="OrthoDB" id="409889at2759"/>
<dbReference type="PANTHER" id="PTHR43654">
    <property type="entry name" value="GLUTAMATE 5-KINASE"/>
    <property type="match status" value="1"/>
</dbReference>
<gene>
    <name evidence="9" type="ORF">LCOR_10545.1</name>
</gene>
<feature type="domain" description="PUA" evidence="8">
    <location>
        <begin position="315"/>
        <end position="406"/>
    </location>
</feature>
<dbReference type="InterPro" id="IPR019797">
    <property type="entry name" value="Glutamate_5-kinase_CS"/>
</dbReference>
<reference evidence="9" key="1">
    <citation type="submission" date="2013-08" db="EMBL/GenBank/DDBJ databases">
        <title>Gene expansion shapes genome architecture in the human pathogen Lichtheimia corymbifera: an evolutionary genomics analysis in the ancient terrestrial Mucorales (Mucoromycotina).</title>
        <authorList>
            <person name="Schwartze V.U."/>
            <person name="Winter S."/>
            <person name="Shelest E."/>
            <person name="Marcet-Houben M."/>
            <person name="Horn F."/>
            <person name="Wehner S."/>
            <person name="Hoffmann K."/>
            <person name="Riege K."/>
            <person name="Sammeth M."/>
            <person name="Nowrousian M."/>
            <person name="Valiante V."/>
            <person name="Linde J."/>
            <person name="Jacobsen I.D."/>
            <person name="Marz M."/>
            <person name="Brakhage A.A."/>
            <person name="Gabaldon T."/>
            <person name="Bocker S."/>
            <person name="Voigt K."/>
        </authorList>
    </citation>
    <scope>NUCLEOTIDE SEQUENCE [LARGE SCALE GENOMIC DNA]</scope>
    <source>
        <strain evidence="9">FSU 9682</strain>
    </source>
</reference>
<evidence type="ECO:0000256" key="1">
    <source>
        <dbReference type="ARBA" id="ARBA00022490"/>
    </source>
</evidence>
<evidence type="ECO:0000256" key="5">
    <source>
        <dbReference type="ARBA" id="ARBA00022741"/>
    </source>
</evidence>
<dbReference type="InterPro" id="IPR015947">
    <property type="entry name" value="PUA-like_sf"/>
</dbReference>
<evidence type="ECO:0000256" key="7">
    <source>
        <dbReference type="ARBA" id="ARBA00022840"/>
    </source>
</evidence>
<keyword evidence="3" id="KW-0641">Proline biosynthesis</keyword>
<dbReference type="Proteomes" id="UP000027586">
    <property type="component" value="Unassembled WGS sequence"/>
</dbReference>
<dbReference type="SUPFAM" id="SSF88697">
    <property type="entry name" value="PUA domain-like"/>
    <property type="match status" value="1"/>
</dbReference>
<dbReference type="Gene3D" id="3.40.1160.10">
    <property type="entry name" value="Acetylglutamate kinase-like"/>
    <property type="match status" value="2"/>
</dbReference>
<dbReference type="HAMAP" id="MF_00456">
    <property type="entry name" value="ProB"/>
    <property type="match status" value="1"/>
</dbReference>
<protein>
    <submittedName>
        <fullName evidence="9">Glutamate 5-kinase</fullName>
    </submittedName>
</protein>
<dbReference type="InterPro" id="IPR036393">
    <property type="entry name" value="AceGlu_kinase-like_sf"/>
</dbReference>
<dbReference type="GO" id="GO:0003723">
    <property type="term" value="F:RNA binding"/>
    <property type="evidence" value="ECO:0007669"/>
    <property type="project" value="InterPro"/>
</dbReference>
<sequence length="421" mass="45941">MIYRNKRNNHRLSESSLTIVIKVGTTSICDEKTHFPVLSNLSSIVETVLKLKSLGHRVVLVTSAAVGTGLRRLNMEERPKTMAALQAVAAVGQGRLIRLYDDLFGQFHQPVAQILLTKNDLSDRGQYLNAVGCLEEILDMGVIPIVNENDTICPSEIRFGDNDTLSAIVAGMLKADYLYLLTDVDCLYTDNPRTNPDAKPVSICRDILVLKQQVCVASRGSSLGTGGMSTKLIAADLATAAGVRTVITHGAHPQNILSIIEADDAGQLIPDVQTPVVTDDNFSARGLPLHTLFTAKNNPLIDRKWWILHGLHTAGRVYVDEGAVKAITSELRSSLFAAGIIQVEGHFADHQAIEVYGRKIVSGEKREVLVAKGLVNYSSSEISRIKGCKSQDIPDILGFMDAECVIHRDNLVRVLKVAESW</sequence>
<dbReference type="GO" id="GO:0004349">
    <property type="term" value="F:glutamate 5-kinase activity"/>
    <property type="evidence" value="ECO:0007669"/>
    <property type="project" value="InterPro"/>
</dbReference>
<dbReference type="SUPFAM" id="SSF53633">
    <property type="entry name" value="Carbamate kinase-like"/>
    <property type="match status" value="1"/>
</dbReference>
<evidence type="ECO:0000313" key="10">
    <source>
        <dbReference type="Proteomes" id="UP000027586"/>
    </source>
</evidence>
<dbReference type="STRING" id="1263082.A0A068SBS2"/>
<dbReference type="FunFam" id="3.40.1160.10:FF:000018">
    <property type="entry name" value="Glutamate 5-kinase"/>
    <property type="match status" value="1"/>
</dbReference>
<proteinExistence type="inferred from homology"/>
<dbReference type="Pfam" id="PF01472">
    <property type="entry name" value="PUA"/>
    <property type="match status" value="1"/>
</dbReference>
<dbReference type="InterPro" id="IPR002478">
    <property type="entry name" value="PUA"/>
</dbReference>
<keyword evidence="7" id="KW-0067">ATP-binding</keyword>
<keyword evidence="6" id="KW-0418">Kinase</keyword>
<evidence type="ECO:0000256" key="4">
    <source>
        <dbReference type="ARBA" id="ARBA00022679"/>
    </source>
</evidence>
<accession>A0A068SBS2</accession>
<dbReference type="AlphaFoldDB" id="A0A068SBS2"/>
<keyword evidence="2" id="KW-0028">Amino-acid biosynthesis</keyword>
<dbReference type="InterPro" id="IPR011529">
    <property type="entry name" value="Glu_5kinase"/>
</dbReference>
<dbReference type="EMBL" id="CBTN010000074">
    <property type="protein sequence ID" value="CDH59739.1"/>
    <property type="molecule type" value="Genomic_DNA"/>
</dbReference>
<dbReference type="PROSITE" id="PS50890">
    <property type="entry name" value="PUA"/>
    <property type="match status" value="1"/>
</dbReference>
<organism evidence="9 10">
    <name type="scientific">Lichtheimia corymbifera JMRC:FSU:9682</name>
    <dbReference type="NCBI Taxonomy" id="1263082"/>
    <lineage>
        <taxon>Eukaryota</taxon>
        <taxon>Fungi</taxon>
        <taxon>Fungi incertae sedis</taxon>
        <taxon>Mucoromycota</taxon>
        <taxon>Mucoromycotina</taxon>
        <taxon>Mucoromycetes</taxon>
        <taxon>Mucorales</taxon>
        <taxon>Lichtheimiaceae</taxon>
        <taxon>Lichtheimia</taxon>
    </lineage>
</organism>
<dbReference type="InterPro" id="IPR001057">
    <property type="entry name" value="Glu/AcGlu_kinase"/>
</dbReference>
<dbReference type="InterPro" id="IPR041739">
    <property type="entry name" value="G5K_ProB"/>
</dbReference>
<dbReference type="CDD" id="cd21157">
    <property type="entry name" value="PUA_G5K"/>
    <property type="match status" value="1"/>
</dbReference>
<keyword evidence="5" id="KW-0547">Nucleotide-binding</keyword>
<evidence type="ECO:0000259" key="8">
    <source>
        <dbReference type="SMART" id="SM00359"/>
    </source>
</evidence>
<dbReference type="PRINTS" id="PR00474">
    <property type="entry name" value="GLU5KINASE"/>
</dbReference>
<dbReference type="PIRSF" id="PIRSF000729">
    <property type="entry name" value="GK"/>
    <property type="match status" value="1"/>
</dbReference>
<keyword evidence="10" id="KW-1185">Reference proteome</keyword>
<evidence type="ECO:0000256" key="3">
    <source>
        <dbReference type="ARBA" id="ARBA00022650"/>
    </source>
</evidence>
<dbReference type="GO" id="GO:0005524">
    <property type="term" value="F:ATP binding"/>
    <property type="evidence" value="ECO:0007669"/>
    <property type="project" value="UniProtKB-KW"/>
</dbReference>
<dbReference type="GO" id="GO:1901607">
    <property type="term" value="P:alpha-amino acid biosynthetic process"/>
    <property type="evidence" value="ECO:0007669"/>
    <property type="project" value="UniProtKB-ARBA"/>
</dbReference>
<dbReference type="GO" id="GO:0005829">
    <property type="term" value="C:cytosol"/>
    <property type="evidence" value="ECO:0007669"/>
    <property type="project" value="TreeGrafter"/>
</dbReference>
<dbReference type="PROSITE" id="PS00902">
    <property type="entry name" value="GLUTAMATE_5_KINASE"/>
    <property type="match status" value="1"/>
</dbReference>
<dbReference type="SMART" id="SM00359">
    <property type="entry name" value="PUA"/>
    <property type="match status" value="1"/>
</dbReference>
<keyword evidence="1" id="KW-0963">Cytoplasm</keyword>
<dbReference type="InterPro" id="IPR005715">
    <property type="entry name" value="Glu_5kinase/COase_Synthase"/>
</dbReference>